<reference evidence="3" key="1">
    <citation type="submission" date="2014-11" db="EMBL/GenBank/DDBJ databases">
        <authorList>
            <person name="Otto D Thomas"/>
            <person name="Naeem Raeece"/>
        </authorList>
    </citation>
    <scope>NUCLEOTIDE SEQUENCE</scope>
</reference>
<dbReference type="AlphaFoldDB" id="A0A0G4I3N1"/>
<dbReference type="PANTHER" id="PTHR47796">
    <property type="entry name" value="ZINC METALLOPROTEINASE-LIKE PROTEIN"/>
    <property type="match status" value="1"/>
</dbReference>
<dbReference type="EMBL" id="CDMZ01004987">
    <property type="protein sequence ID" value="CEM51586.1"/>
    <property type="molecule type" value="Genomic_DNA"/>
</dbReference>
<organism evidence="3">
    <name type="scientific">Chromera velia CCMP2878</name>
    <dbReference type="NCBI Taxonomy" id="1169474"/>
    <lineage>
        <taxon>Eukaryota</taxon>
        <taxon>Sar</taxon>
        <taxon>Alveolata</taxon>
        <taxon>Colpodellida</taxon>
        <taxon>Chromeraceae</taxon>
        <taxon>Chromera</taxon>
    </lineage>
</organism>
<gene>
    <name evidence="3" type="ORF">Cvel_35526</name>
</gene>
<feature type="region of interest" description="Disordered" evidence="1">
    <location>
        <begin position="1"/>
        <end position="21"/>
    </location>
</feature>
<dbReference type="VEuPathDB" id="CryptoDB:Cvel_35526"/>
<accession>A0A0G4I3N1</accession>
<dbReference type="Pfam" id="PF08325">
    <property type="entry name" value="WLM"/>
    <property type="match status" value="1"/>
</dbReference>
<dbReference type="SUPFAM" id="SSF54236">
    <property type="entry name" value="Ubiquitin-like"/>
    <property type="match status" value="1"/>
</dbReference>
<protein>
    <recommendedName>
        <fullName evidence="2">WLM domain-containing protein</fullName>
    </recommendedName>
</protein>
<dbReference type="PANTHER" id="PTHR47796:SF1">
    <property type="entry name" value="OS08G0500800 PROTEIN"/>
    <property type="match status" value="1"/>
</dbReference>
<evidence type="ECO:0000256" key="1">
    <source>
        <dbReference type="SAM" id="MobiDB-lite"/>
    </source>
</evidence>
<feature type="domain" description="WLM" evidence="2">
    <location>
        <begin position="132"/>
        <end position="231"/>
    </location>
</feature>
<dbReference type="Gene3D" id="3.10.20.90">
    <property type="entry name" value="Phosphatidylinositol 3-kinase Catalytic Subunit, Chain A, domain 1"/>
    <property type="match status" value="1"/>
</dbReference>
<dbReference type="InterPro" id="IPR013536">
    <property type="entry name" value="WLM_dom"/>
</dbReference>
<evidence type="ECO:0000313" key="3">
    <source>
        <dbReference type="EMBL" id="CEM51586.1"/>
    </source>
</evidence>
<dbReference type="PROSITE" id="PS51397">
    <property type="entry name" value="WLM"/>
    <property type="match status" value="1"/>
</dbReference>
<dbReference type="Pfam" id="PF00240">
    <property type="entry name" value="ubiquitin"/>
    <property type="match status" value="1"/>
</dbReference>
<sequence>MDEPERREASESSSGSGGGVTFNVSFRGQDFFFELAGDEPLSSLHEEAAAVFGVWEGSIKLIYRGKLLPKDSAEVRTFGLPATCKVMCVASRETDVKAVGEMRSDPLLRGFDQGLQAQGLGGIGVKGGGEKGPKQHERFRFLSFSSLPMYPDAGRALEYLYELSSDPGIVHLMQKYEWQVGRLDEMPPAGKVGVDPVCVLGYNTNKGQKITLRLRTDDEKGFRKYQTSVRE</sequence>
<feature type="compositionally biased region" description="Basic and acidic residues" evidence="1">
    <location>
        <begin position="1"/>
        <end position="10"/>
    </location>
</feature>
<proteinExistence type="predicted"/>
<dbReference type="InterPro" id="IPR029071">
    <property type="entry name" value="Ubiquitin-like_domsf"/>
</dbReference>
<name>A0A0G4I3N1_9ALVE</name>
<evidence type="ECO:0000259" key="2">
    <source>
        <dbReference type="PROSITE" id="PS51397"/>
    </source>
</evidence>
<dbReference type="InterPro" id="IPR000626">
    <property type="entry name" value="Ubiquitin-like_dom"/>
</dbReference>